<reference evidence="10" key="1">
    <citation type="journal article" date="2012" name="J. Bacteriol.">
        <title>Genome sequence of the haloalkaliphilic methanotrophic bacterium Methylomicrobium alcaliphilum 20Z.</title>
        <authorList>
            <person name="Vuilleumier S."/>
            <person name="Khmelenina V.N."/>
            <person name="Bringel F."/>
            <person name="Reshetnikov A.S."/>
            <person name="Lajus A."/>
            <person name="Mangenot S."/>
            <person name="Rouy Z."/>
            <person name="Op den Camp H.J."/>
            <person name="Jetten M.S."/>
            <person name="Dispirito A.A."/>
            <person name="Dunfield P."/>
            <person name="Klotz M.G."/>
            <person name="Semrau J.D."/>
            <person name="Stein L.Y."/>
            <person name="Barbe V."/>
            <person name="Medigue C."/>
            <person name="Trotsenko Y.A."/>
            <person name="Kalyuzhnaya M.G."/>
        </authorList>
    </citation>
    <scope>NUCLEOTIDE SEQUENCE [LARGE SCALE GENOMIC DNA]</scope>
    <source>
        <strain evidence="10">DSM 19304 / NCIMB 14124 / VKM B-2133 / 20Z</strain>
    </source>
</reference>
<evidence type="ECO:0000256" key="2">
    <source>
        <dbReference type="ARBA" id="ARBA00022448"/>
    </source>
</evidence>
<dbReference type="Pfam" id="PF00528">
    <property type="entry name" value="BPD_transp_1"/>
    <property type="match status" value="1"/>
</dbReference>
<dbReference type="InterPro" id="IPR000515">
    <property type="entry name" value="MetI-like"/>
</dbReference>
<dbReference type="Gene3D" id="1.10.3720.10">
    <property type="entry name" value="MetI-like"/>
    <property type="match status" value="1"/>
</dbReference>
<sequence>MTLTKFLSHYRTLNLLSILLFIGLWQGLALYLSDNSLPTPATVAEVFWQETLSGQLPYHLGVTLLRLISSFVVAMLLGCAIGILLGRNQKLDVFFDNWLVIFLNIPALVTIILCYVWFGLVESAAILAVVINKLPNVVVTIREGTRALDKDLLEMARCYRFSKLKTLRHVIWPQLHPFVMGATRSGLALIWKIILVVELLGRSNGMGYQLHLFFQLFDVAGILAYTIAFVAVIQVIELLILKPLDRKAGRWRR</sequence>
<dbReference type="KEGG" id="mah:MEALZ_0538"/>
<evidence type="ECO:0000256" key="6">
    <source>
        <dbReference type="ARBA" id="ARBA00023136"/>
    </source>
</evidence>
<dbReference type="EMBL" id="FO082060">
    <property type="protein sequence ID" value="CCE22236.1"/>
    <property type="molecule type" value="Genomic_DNA"/>
</dbReference>
<feature type="domain" description="ABC transmembrane type-1" evidence="8">
    <location>
        <begin position="60"/>
        <end position="240"/>
    </location>
</feature>
<comment type="subcellular location">
    <subcellularLocation>
        <location evidence="1 7">Cell membrane</location>
        <topology evidence="1 7">Multi-pass membrane protein</topology>
    </subcellularLocation>
</comment>
<accession>G4SZ86</accession>
<evidence type="ECO:0000256" key="4">
    <source>
        <dbReference type="ARBA" id="ARBA00022692"/>
    </source>
</evidence>
<keyword evidence="4 7" id="KW-0812">Transmembrane</keyword>
<proteinExistence type="inferred from homology"/>
<feature type="transmembrane region" description="Helical" evidence="7">
    <location>
        <begin position="212"/>
        <end position="236"/>
    </location>
</feature>
<gene>
    <name evidence="9" type="ordered locus">MEALZ_0538</name>
</gene>
<dbReference type="AlphaFoldDB" id="G4SZ86"/>
<name>G4SZ86_META2</name>
<dbReference type="GO" id="GO:0055085">
    <property type="term" value="P:transmembrane transport"/>
    <property type="evidence" value="ECO:0007669"/>
    <property type="project" value="InterPro"/>
</dbReference>
<dbReference type="STRING" id="1091494.MEALZ_0538"/>
<evidence type="ECO:0000259" key="8">
    <source>
        <dbReference type="PROSITE" id="PS50928"/>
    </source>
</evidence>
<organism evidence="9 10">
    <name type="scientific">Methylotuvimicrobium alcaliphilum (strain DSM 19304 / NCIMB 14124 / VKM B-2133 / 20Z)</name>
    <name type="common">Methylomicrobium alcaliphilum</name>
    <dbReference type="NCBI Taxonomy" id="1091494"/>
    <lineage>
        <taxon>Bacteria</taxon>
        <taxon>Pseudomonadati</taxon>
        <taxon>Pseudomonadota</taxon>
        <taxon>Gammaproteobacteria</taxon>
        <taxon>Methylococcales</taxon>
        <taxon>Methylococcaceae</taxon>
        <taxon>Methylotuvimicrobium</taxon>
    </lineage>
</organism>
<dbReference type="RefSeq" id="WP_014147044.1">
    <property type="nucleotide sequence ID" value="NC_016112.1"/>
</dbReference>
<dbReference type="HOGENOM" id="CLU_046113_4_0_6"/>
<dbReference type="Proteomes" id="UP000008315">
    <property type="component" value="Chromosome"/>
</dbReference>
<keyword evidence="10" id="KW-1185">Reference proteome</keyword>
<keyword evidence="2 7" id="KW-0813">Transport</keyword>
<evidence type="ECO:0000313" key="10">
    <source>
        <dbReference type="Proteomes" id="UP000008315"/>
    </source>
</evidence>
<dbReference type="PANTHER" id="PTHR30151">
    <property type="entry name" value="ALKANE SULFONATE ABC TRANSPORTER-RELATED, MEMBRANE SUBUNIT"/>
    <property type="match status" value="1"/>
</dbReference>
<dbReference type="PATRIC" id="fig|271065.3.peg.554"/>
<protein>
    <submittedName>
        <fullName evidence="9">ABC transporter permease component (Subunit B)</fullName>
    </submittedName>
</protein>
<keyword evidence="3" id="KW-1003">Cell membrane</keyword>
<dbReference type="InterPro" id="IPR035906">
    <property type="entry name" value="MetI-like_sf"/>
</dbReference>
<feature type="transmembrane region" description="Helical" evidence="7">
    <location>
        <begin position="98"/>
        <end position="118"/>
    </location>
</feature>
<evidence type="ECO:0000313" key="9">
    <source>
        <dbReference type="EMBL" id="CCE22236.1"/>
    </source>
</evidence>
<keyword evidence="5 7" id="KW-1133">Transmembrane helix</keyword>
<dbReference type="PANTHER" id="PTHR30151:SF38">
    <property type="entry name" value="ALIPHATIC SULFONATES TRANSPORT PERMEASE PROTEIN SSUC-RELATED"/>
    <property type="match status" value="1"/>
</dbReference>
<dbReference type="GO" id="GO:0005886">
    <property type="term" value="C:plasma membrane"/>
    <property type="evidence" value="ECO:0007669"/>
    <property type="project" value="UniProtKB-SubCell"/>
</dbReference>
<keyword evidence="6 7" id="KW-0472">Membrane</keyword>
<dbReference type="CDD" id="cd06261">
    <property type="entry name" value="TM_PBP2"/>
    <property type="match status" value="1"/>
</dbReference>
<comment type="similarity">
    <text evidence="7">Belongs to the binding-protein-dependent transport system permease family.</text>
</comment>
<feature type="transmembrane region" description="Helical" evidence="7">
    <location>
        <begin position="12"/>
        <end position="32"/>
    </location>
</feature>
<evidence type="ECO:0000256" key="7">
    <source>
        <dbReference type="RuleBase" id="RU363032"/>
    </source>
</evidence>
<evidence type="ECO:0000256" key="3">
    <source>
        <dbReference type="ARBA" id="ARBA00022475"/>
    </source>
</evidence>
<feature type="transmembrane region" description="Helical" evidence="7">
    <location>
        <begin position="64"/>
        <end position="86"/>
    </location>
</feature>
<dbReference type="SUPFAM" id="SSF161098">
    <property type="entry name" value="MetI-like"/>
    <property type="match status" value="1"/>
</dbReference>
<dbReference type="PROSITE" id="PS50928">
    <property type="entry name" value="ABC_TM1"/>
    <property type="match status" value="1"/>
</dbReference>
<evidence type="ECO:0000256" key="5">
    <source>
        <dbReference type="ARBA" id="ARBA00022989"/>
    </source>
</evidence>
<evidence type="ECO:0000256" key="1">
    <source>
        <dbReference type="ARBA" id="ARBA00004651"/>
    </source>
</evidence>